<feature type="domain" description="Chorismate mutase" evidence="3">
    <location>
        <begin position="9"/>
        <end position="100"/>
    </location>
</feature>
<dbReference type="AlphaFoldDB" id="A0A562UVT2"/>
<evidence type="ECO:0000259" key="3">
    <source>
        <dbReference type="PROSITE" id="PS51168"/>
    </source>
</evidence>
<evidence type="ECO:0000256" key="2">
    <source>
        <dbReference type="ARBA" id="ARBA00023235"/>
    </source>
</evidence>
<sequence length="102" mass="11816">MSDKTQTNPAADQVLASYRKSIDNIDAALIHMLAERFRITQAVGEYKAKVTLPPADPAREERQIARLRKLSEEADLDPEFSEKFLRFIIDEVIRHHEKARKR</sequence>
<dbReference type="EMBL" id="VLLK01000001">
    <property type="protein sequence ID" value="TWJ09716.1"/>
    <property type="molecule type" value="Genomic_DNA"/>
</dbReference>
<evidence type="ECO:0000313" key="4">
    <source>
        <dbReference type="EMBL" id="TWJ09716.1"/>
    </source>
</evidence>
<accession>A0A562UVT2</accession>
<dbReference type="PROSITE" id="PS51168">
    <property type="entry name" value="CHORISMATE_MUT_2"/>
    <property type="match status" value="1"/>
</dbReference>
<dbReference type="GO" id="GO:0004106">
    <property type="term" value="F:chorismate mutase activity"/>
    <property type="evidence" value="ECO:0007669"/>
    <property type="project" value="UniProtKB-EC"/>
</dbReference>
<dbReference type="InterPro" id="IPR002701">
    <property type="entry name" value="CM_II_prokaryot"/>
</dbReference>
<dbReference type="InterPro" id="IPR036263">
    <property type="entry name" value="Chorismate_II_sf"/>
</dbReference>
<dbReference type="GO" id="GO:0046417">
    <property type="term" value="P:chorismate metabolic process"/>
    <property type="evidence" value="ECO:0007669"/>
    <property type="project" value="InterPro"/>
</dbReference>
<dbReference type="Pfam" id="PF01817">
    <property type="entry name" value="CM_2"/>
    <property type="match status" value="1"/>
</dbReference>
<name>A0A562UVT2_9SPHN</name>
<protein>
    <recommendedName>
        <fullName evidence="1">chorismate mutase</fullName>
        <ecNumber evidence="1">5.4.99.5</ecNumber>
    </recommendedName>
</protein>
<dbReference type="NCBIfam" id="TIGR01795">
    <property type="entry name" value="CM_mono_cladeE"/>
    <property type="match status" value="1"/>
</dbReference>
<dbReference type="RefSeq" id="WP_067600630.1">
    <property type="nucleotide sequence ID" value="NZ_CP015963.1"/>
</dbReference>
<evidence type="ECO:0000256" key="1">
    <source>
        <dbReference type="ARBA" id="ARBA00012404"/>
    </source>
</evidence>
<dbReference type="InterPro" id="IPR036979">
    <property type="entry name" value="CM_dom_sf"/>
</dbReference>
<dbReference type="Gene3D" id="1.20.59.10">
    <property type="entry name" value="Chorismate mutase"/>
    <property type="match status" value="1"/>
</dbReference>
<comment type="caution">
    <text evidence="4">The sequence shown here is derived from an EMBL/GenBank/DDBJ whole genome shotgun (WGS) entry which is preliminary data.</text>
</comment>
<dbReference type="GO" id="GO:0009697">
    <property type="term" value="P:salicylic acid biosynthetic process"/>
    <property type="evidence" value="ECO:0007669"/>
    <property type="project" value="TreeGrafter"/>
</dbReference>
<dbReference type="Proteomes" id="UP000320547">
    <property type="component" value="Unassembled WGS sequence"/>
</dbReference>
<organism evidence="4 5">
    <name type="scientific">Altererythrobacter ishigakiensis</name>
    <dbReference type="NCBI Taxonomy" id="476157"/>
    <lineage>
        <taxon>Bacteria</taxon>
        <taxon>Pseudomonadati</taxon>
        <taxon>Pseudomonadota</taxon>
        <taxon>Alphaproteobacteria</taxon>
        <taxon>Sphingomonadales</taxon>
        <taxon>Erythrobacteraceae</taxon>
        <taxon>Altererythrobacter</taxon>
    </lineage>
</organism>
<dbReference type="NCBIfam" id="NF006691">
    <property type="entry name" value="PRK09239.1"/>
    <property type="match status" value="1"/>
</dbReference>
<dbReference type="PANTHER" id="PTHR38041">
    <property type="entry name" value="CHORISMATE MUTASE"/>
    <property type="match status" value="1"/>
</dbReference>
<keyword evidence="2" id="KW-0413">Isomerase</keyword>
<dbReference type="EC" id="5.4.99.5" evidence="1"/>
<dbReference type="OrthoDB" id="3267837at2"/>
<keyword evidence="5" id="KW-1185">Reference proteome</keyword>
<dbReference type="SMART" id="SM00830">
    <property type="entry name" value="CM_2"/>
    <property type="match status" value="1"/>
</dbReference>
<dbReference type="PANTHER" id="PTHR38041:SF1">
    <property type="entry name" value="CHORISMATE MUTASE"/>
    <property type="match status" value="1"/>
</dbReference>
<proteinExistence type="predicted"/>
<reference evidence="4 5" key="1">
    <citation type="submission" date="2019-07" db="EMBL/GenBank/DDBJ databases">
        <title>Genomic Encyclopedia of Archaeal and Bacterial Type Strains, Phase II (KMG-II): from individual species to whole genera.</title>
        <authorList>
            <person name="Goeker M."/>
        </authorList>
    </citation>
    <scope>NUCLEOTIDE SEQUENCE [LARGE SCALE GENOMIC DNA]</scope>
    <source>
        <strain evidence="4 5">ATCC BAA-2084</strain>
    </source>
</reference>
<dbReference type="STRING" id="476157.GCA_001663155_01995"/>
<dbReference type="SUPFAM" id="SSF48600">
    <property type="entry name" value="Chorismate mutase II"/>
    <property type="match status" value="1"/>
</dbReference>
<evidence type="ECO:0000313" key="5">
    <source>
        <dbReference type="Proteomes" id="UP000320547"/>
    </source>
</evidence>
<dbReference type="InterPro" id="IPR010951">
    <property type="entry name" value="CM_bact"/>
</dbReference>
<dbReference type="InterPro" id="IPR051331">
    <property type="entry name" value="Chorismate_mutase-related"/>
</dbReference>
<gene>
    <name evidence="4" type="ORF">JN10_1358</name>
</gene>